<protein>
    <submittedName>
        <fullName evidence="4">Uncharacterized protein</fullName>
    </submittedName>
</protein>
<dbReference type="InterPro" id="IPR050640">
    <property type="entry name" value="Bact_2-comp_sensor_kinase"/>
</dbReference>
<keyword evidence="5" id="KW-1185">Reference proteome</keyword>
<evidence type="ECO:0000313" key="4">
    <source>
        <dbReference type="EMBL" id="QJR14039.1"/>
    </source>
</evidence>
<dbReference type="PANTHER" id="PTHR34220:SF9">
    <property type="entry name" value="SIGNAL TRANSDUCTION HISTIDINE KINASE INTERNAL REGION DOMAIN-CONTAINING PROTEIN"/>
    <property type="match status" value="1"/>
</dbReference>
<keyword evidence="1" id="KW-1133">Transmembrane helix</keyword>
<dbReference type="Gene3D" id="3.30.565.10">
    <property type="entry name" value="Histidine kinase-like ATPase, C-terminal domain"/>
    <property type="match status" value="1"/>
</dbReference>
<feature type="transmembrane region" description="Helical" evidence="1">
    <location>
        <begin position="44"/>
        <end position="66"/>
    </location>
</feature>
<dbReference type="Pfam" id="PF02518">
    <property type="entry name" value="HATPase_c"/>
    <property type="match status" value="1"/>
</dbReference>
<dbReference type="InParanoid" id="A0A6M4H390"/>
<dbReference type="Proteomes" id="UP000503096">
    <property type="component" value="Chromosome"/>
</dbReference>
<dbReference type="AlphaFoldDB" id="A0A6M4H390"/>
<evidence type="ECO:0000259" key="3">
    <source>
        <dbReference type="Pfam" id="PF06580"/>
    </source>
</evidence>
<dbReference type="InterPro" id="IPR003594">
    <property type="entry name" value="HATPase_dom"/>
</dbReference>
<sequence>MDLRSLLRPGGSATKAIPYLLAFSLVGVSGPIVVTLVYNDYLLVASNVAFAVCTPFFLLAAGYLVWAAFGTRLSTPWSLVLALVIGCLAAQAFNLYLTEVVMGMGVHPGKGYLYRLSGVRGPLLWFGLAAAAWYAVRRSEESAAELTRAELASDQLRASTAEAQLQALQAQVEPHFLFNTLAHVKWLYRRDPERGRRMLDRFIDYLQAALPHVRQGSATLEQELQLAQAYLDLQQLRIGERLEFTIEVPPDIASHKFPPLMLLTLVENAIKHGIAPQLEGGAIGIRATADDRLLRIEVRDTGAGLRQAAGSGMGLANVRARLAALFGAGARLVIEPNFPHGVVAAIEIPR</sequence>
<dbReference type="InterPro" id="IPR036890">
    <property type="entry name" value="HATPase_C_sf"/>
</dbReference>
<name>A0A6M4H390_9PROT</name>
<feature type="transmembrane region" description="Helical" evidence="1">
    <location>
        <begin position="20"/>
        <end position="38"/>
    </location>
</feature>
<feature type="domain" description="Signal transduction histidine kinase internal region" evidence="3">
    <location>
        <begin position="163"/>
        <end position="242"/>
    </location>
</feature>
<feature type="domain" description="Histidine kinase/HSP90-like ATPase" evidence="2">
    <location>
        <begin position="261"/>
        <end position="346"/>
    </location>
</feature>
<feature type="transmembrane region" description="Helical" evidence="1">
    <location>
        <begin position="117"/>
        <end position="136"/>
    </location>
</feature>
<dbReference type="EMBL" id="CP053073">
    <property type="protein sequence ID" value="QJR14039.1"/>
    <property type="molecule type" value="Genomic_DNA"/>
</dbReference>
<organism evidence="4 5">
    <name type="scientific">Usitatibacter palustris</name>
    <dbReference type="NCBI Taxonomy" id="2732487"/>
    <lineage>
        <taxon>Bacteria</taxon>
        <taxon>Pseudomonadati</taxon>
        <taxon>Pseudomonadota</taxon>
        <taxon>Betaproteobacteria</taxon>
        <taxon>Nitrosomonadales</taxon>
        <taxon>Usitatibacteraceae</taxon>
        <taxon>Usitatibacter</taxon>
    </lineage>
</organism>
<accession>A0A6M4H390</accession>
<dbReference type="SUPFAM" id="SSF55874">
    <property type="entry name" value="ATPase domain of HSP90 chaperone/DNA topoisomerase II/histidine kinase"/>
    <property type="match status" value="1"/>
</dbReference>
<reference evidence="4 5" key="1">
    <citation type="submission" date="2020-04" db="EMBL/GenBank/DDBJ databases">
        <title>Usitatibacter rugosus gen. nov., sp. nov. and Usitatibacter palustris sp. nov., novel members of Usitatibacteraceae fam. nov. within the order Nitrosomonadales isolated from soil.</title>
        <authorList>
            <person name="Huber K.J."/>
            <person name="Neumann-Schaal M."/>
            <person name="Geppert A."/>
            <person name="Luckner M."/>
            <person name="Wanner G."/>
            <person name="Overmann J."/>
        </authorList>
    </citation>
    <scope>NUCLEOTIDE SEQUENCE [LARGE SCALE GENOMIC DNA]</scope>
    <source>
        <strain evidence="4 5">Swamp67</strain>
    </source>
</reference>
<gene>
    <name evidence="4" type="ORF">DSM104440_00831</name>
</gene>
<dbReference type="GO" id="GO:0016020">
    <property type="term" value="C:membrane"/>
    <property type="evidence" value="ECO:0007669"/>
    <property type="project" value="InterPro"/>
</dbReference>
<evidence type="ECO:0000256" key="1">
    <source>
        <dbReference type="SAM" id="Phobius"/>
    </source>
</evidence>
<dbReference type="InterPro" id="IPR010559">
    <property type="entry name" value="Sig_transdc_His_kin_internal"/>
</dbReference>
<dbReference type="PANTHER" id="PTHR34220">
    <property type="entry name" value="SENSOR HISTIDINE KINASE YPDA"/>
    <property type="match status" value="1"/>
</dbReference>
<evidence type="ECO:0000313" key="5">
    <source>
        <dbReference type="Proteomes" id="UP000503096"/>
    </source>
</evidence>
<keyword evidence="1" id="KW-0812">Transmembrane</keyword>
<dbReference type="KEGG" id="upl:DSM104440_00831"/>
<dbReference type="Pfam" id="PF06580">
    <property type="entry name" value="His_kinase"/>
    <property type="match status" value="1"/>
</dbReference>
<evidence type="ECO:0000259" key="2">
    <source>
        <dbReference type="Pfam" id="PF02518"/>
    </source>
</evidence>
<keyword evidence="1" id="KW-0472">Membrane</keyword>
<proteinExistence type="predicted"/>
<dbReference type="GO" id="GO:0000155">
    <property type="term" value="F:phosphorelay sensor kinase activity"/>
    <property type="evidence" value="ECO:0007669"/>
    <property type="project" value="InterPro"/>
</dbReference>
<feature type="transmembrane region" description="Helical" evidence="1">
    <location>
        <begin position="78"/>
        <end position="97"/>
    </location>
</feature>